<dbReference type="VEuPathDB" id="VectorBase:SCAU010811"/>
<feature type="compositionally biased region" description="Polar residues" evidence="1">
    <location>
        <begin position="8"/>
        <end position="49"/>
    </location>
</feature>
<accession>A0A1I8PSX1</accession>
<evidence type="ECO:0000313" key="2">
    <source>
        <dbReference type="EnsemblMetazoa" id="SCAU010811-PA"/>
    </source>
</evidence>
<dbReference type="EnsemblMetazoa" id="SCAU010811-RA">
    <property type="protein sequence ID" value="SCAU010811-PA"/>
    <property type="gene ID" value="SCAU010811"/>
</dbReference>
<reference evidence="2" key="1">
    <citation type="submission" date="2020-05" db="UniProtKB">
        <authorList>
            <consortium name="EnsemblMetazoa"/>
        </authorList>
    </citation>
    <scope>IDENTIFICATION</scope>
    <source>
        <strain evidence="2">USDA</strain>
    </source>
</reference>
<evidence type="ECO:0000313" key="3">
    <source>
        <dbReference type="Proteomes" id="UP000095300"/>
    </source>
</evidence>
<name>A0A1I8PSX1_STOCA</name>
<feature type="compositionally biased region" description="Low complexity" evidence="1">
    <location>
        <begin position="182"/>
        <end position="194"/>
    </location>
</feature>
<sequence>MLPPIANAGNNLLQPVSANHKNSTQQSTLTATGCGDNSTTMSNSSVQVGSTWSDNLKAGDLKIDLNNLLSSKANKSNAPALSMNALKVQNPNNNMPQMMNSMSPQMPPPLAIQTTTPTMGNFAAFGAQTTNPGLSPGLMVGSGVGVFNKTSPNIPPSSTQFANFNQMNNLMQPATQPQKGFISNNNISNNNNNNMQSFDFFQ</sequence>
<gene>
    <name evidence="2" type="primary">106082967</name>
</gene>
<protein>
    <submittedName>
        <fullName evidence="2">Uncharacterized protein</fullName>
    </submittedName>
</protein>
<proteinExistence type="predicted"/>
<evidence type="ECO:0000256" key="1">
    <source>
        <dbReference type="SAM" id="MobiDB-lite"/>
    </source>
</evidence>
<feature type="region of interest" description="Disordered" evidence="1">
    <location>
        <begin position="178"/>
        <end position="202"/>
    </location>
</feature>
<dbReference type="AlphaFoldDB" id="A0A1I8PSX1"/>
<dbReference type="OrthoDB" id="8032138at2759"/>
<organism evidence="2 3">
    <name type="scientific">Stomoxys calcitrans</name>
    <name type="common">Stable fly</name>
    <name type="synonym">Conops calcitrans</name>
    <dbReference type="NCBI Taxonomy" id="35570"/>
    <lineage>
        <taxon>Eukaryota</taxon>
        <taxon>Metazoa</taxon>
        <taxon>Ecdysozoa</taxon>
        <taxon>Arthropoda</taxon>
        <taxon>Hexapoda</taxon>
        <taxon>Insecta</taxon>
        <taxon>Pterygota</taxon>
        <taxon>Neoptera</taxon>
        <taxon>Endopterygota</taxon>
        <taxon>Diptera</taxon>
        <taxon>Brachycera</taxon>
        <taxon>Muscomorpha</taxon>
        <taxon>Muscoidea</taxon>
        <taxon>Muscidae</taxon>
        <taxon>Stomoxys</taxon>
    </lineage>
</organism>
<keyword evidence="3" id="KW-1185">Reference proteome</keyword>
<feature type="region of interest" description="Disordered" evidence="1">
    <location>
        <begin position="1"/>
        <end position="49"/>
    </location>
</feature>
<dbReference type="Proteomes" id="UP000095300">
    <property type="component" value="Unassembled WGS sequence"/>
</dbReference>